<keyword evidence="1" id="KW-0472">Membrane</keyword>
<protein>
    <submittedName>
        <fullName evidence="2">Uncharacterized protein</fullName>
    </submittedName>
</protein>
<dbReference type="EMBL" id="BK059112">
    <property type="protein sequence ID" value="DAE31893.1"/>
    <property type="molecule type" value="Genomic_DNA"/>
</dbReference>
<accession>A0A8S5RLF2</accession>
<keyword evidence="1" id="KW-0812">Transmembrane</keyword>
<organism evidence="2">
    <name type="scientific">virus sp. ctEQ64</name>
    <dbReference type="NCBI Taxonomy" id="2825809"/>
    <lineage>
        <taxon>Viruses</taxon>
    </lineage>
</organism>
<keyword evidence="1" id="KW-1133">Transmembrane helix</keyword>
<sequence>MSNILYTNLLNLFFLYFHISIDYIISHHMGRTTSESILSYSLHEIVVERFALCDFAADYPLLQYLGFNHILS</sequence>
<proteinExistence type="predicted"/>
<reference evidence="2" key="1">
    <citation type="journal article" date="2021" name="Proc. Natl. Acad. Sci. U.S.A.">
        <title>A Catalog of Tens of Thousands of Viruses from Human Metagenomes Reveals Hidden Associations with Chronic Diseases.</title>
        <authorList>
            <person name="Tisza M.J."/>
            <person name="Buck C.B."/>
        </authorList>
    </citation>
    <scope>NUCLEOTIDE SEQUENCE</scope>
    <source>
        <strain evidence="2">CtEQ64</strain>
    </source>
</reference>
<feature type="transmembrane region" description="Helical" evidence="1">
    <location>
        <begin position="6"/>
        <end position="25"/>
    </location>
</feature>
<name>A0A8S5RLF2_9VIRU</name>
<evidence type="ECO:0000313" key="2">
    <source>
        <dbReference type="EMBL" id="DAE31893.1"/>
    </source>
</evidence>
<evidence type="ECO:0000256" key="1">
    <source>
        <dbReference type="SAM" id="Phobius"/>
    </source>
</evidence>